<keyword evidence="4" id="KW-1185">Reference proteome</keyword>
<feature type="compositionally biased region" description="Low complexity" evidence="2">
    <location>
        <begin position="99"/>
        <end position="118"/>
    </location>
</feature>
<feature type="coiled-coil region" evidence="1">
    <location>
        <begin position="243"/>
        <end position="291"/>
    </location>
</feature>
<reference evidence="3 4" key="1">
    <citation type="submission" date="2014-09" db="EMBL/GenBank/DDBJ databases">
        <authorList>
            <person name="Magalhaes I.L.F."/>
            <person name="Oliveira U."/>
            <person name="Santos F.R."/>
            <person name="Vidigal T.H.D.A."/>
            <person name="Brescovit A.D."/>
            <person name="Santos A.J."/>
        </authorList>
    </citation>
    <scope>NUCLEOTIDE SEQUENCE [LARGE SCALE GENOMIC DNA]</scope>
</reference>
<feature type="compositionally biased region" description="Low complexity" evidence="2">
    <location>
        <begin position="293"/>
        <end position="310"/>
    </location>
</feature>
<accession>A0A0P1BP74</accession>
<evidence type="ECO:0000256" key="2">
    <source>
        <dbReference type="SAM" id="MobiDB-lite"/>
    </source>
</evidence>
<evidence type="ECO:0000256" key="1">
    <source>
        <dbReference type="SAM" id="Coils"/>
    </source>
</evidence>
<feature type="region of interest" description="Disordered" evidence="2">
    <location>
        <begin position="72"/>
        <end position="151"/>
    </location>
</feature>
<name>A0A0P1BP74_9BASI</name>
<feature type="coiled-coil region" evidence="1">
    <location>
        <begin position="180"/>
        <end position="214"/>
    </location>
</feature>
<dbReference type="OrthoDB" id="3365304at2759"/>
<dbReference type="EMBL" id="CCYA01000265">
    <property type="protein sequence ID" value="CEH17464.1"/>
    <property type="molecule type" value="Genomic_DNA"/>
</dbReference>
<sequence>MDIQLSTLQSTLAAISSLHASHASSQKRPTPFTSAVLNLERHDVLRYIRDADPLDAALFVYPPVPELVSSGGEGALTGAERAGTSRSGTLIDAEKAGRSRSSASNSAVASTSTSTSTVMTDDPTQLLVPRLPEPKQFLPPTPLRATASERSNYSAKSLLHAARKLVELHHHHAPRARKHIQALEKHRKSLVSNAEKLKSEMERAQVEVDRLTKLGKQGGAQAAVLAPAAVAPPAAPANDAVGASTSEQNEKEARERLVKLEEEHDKEEMEVMALQEMHKDLQDRRAALLRTRQAQARAKAAETATATATAERGERTASRSESSVMETSDEVDMTVRAQDEQDSTMSASGADLDDASISGAEPESSDELERVTENIWTAMGDVLRCLKPESESAPFAVTLKLLQSLVGGARAVVSSHQPGGGGGGGGDTSVNSVATGTTGTSVSATGSTASAPATLSVTAPTPTTMHACYILSSMLSSPAPHALDMSALKSNANDWWAASGRENFVKGGGAGNAEGMDESGESLTTKAIYQLVAQRIVRPKHVGGGRILSFA</sequence>
<proteinExistence type="predicted"/>
<evidence type="ECO:0000313" key="4">
    <source>
        <dbReference type="Proteomes" id="UP000054845"/>
    </source>
</evidence>
<feature type="region of interest" description="Disordered" evidence="2">
    <location>
        <begin position="293"/>
        <end position="369"/>
    </location>
</feature>
<evidence type="ECO:0000313" key="3">
    <source>
        <dbReference type="EMBL" id="CEH17464.1"/>
    </source>
</evidence>
<dbReference type="AlphaFoldDB" id="A0A0P1BP74"/>
<dbReference type="Proteomes" id="UP000054845">
    <property type="component" value="Unassembled WGS sequence"/>
</dbReference>
<feature type="compositionally biased region" description="Low complexity" evidence="2">
    <location>
        <begin position="428"/>
        <end position="454"/>
    </location>
</feature>
<protein>
    <submittedName>
        <fullName evidence="3">DASH complex subunit Spc34</fullName>
    </submittedName>
</protein>
<organism evidence="3 4">
    <name type="scientific">Ceraceosorus bombacis</name>
    <dbReference type="NCBI Taxonomy" id="401625"/>
    <lineage>
        <taxon>Eukaryota</taxon>
        <taxon>Fungi</taxon>
        <taxon>Dikarya</taxon>
        <taxon>Basidiomycota</taxon>
        <taxon>Ustilaginomycotina</taxon>
        <taxon>Exobasidiomycetes</taxon>
        <taxon>Ceraceosorales</taxon>
        <taxon>Ceraceosoraceae</taxon>
        <taxon>Ceraceosorus</taxon>
    </lineage>
</organism>
<feature type="region of interest" description="Disordered" evidence="2">
    <location>
        <begin position="416"/>
        <end position="457"/>
    </location>
</feature>
<keyword evidence="1" id="KW-0175">Coiled coil</keyword>
<feature type="compositionally biased region" description="Gly residues" evidence="2">
    <location>
        <begin position="418"/>
        <end position="427"/>
    </location>
</feature>